<feature type="transmembrane region" description="Helical" evidence="2">
    <location>
        <begin position="487"/>
        <end position="508"/>
    </location>
</feature>
<feature type="domain" description="Peptidase M28" evidence="3">
    <location>
        <begin position="97"/>
        <end position="274"/>
    </location>
</feature>
<accession>A0ABT8M0R4</accession>
<dbReference type="SUPFAM" id="SSF53187">
    <property type="entry name" value="Zn-dependent exopeptidases"/>
    <property type="match status" value="1"/>
</dbReference>
<dbReference type="InterPro" id="IPR045175">
    <property type="entry name" value="M28_fam"/>
</dbReference>
<dbReference type="Gene3D" id="3.40.630.10">
    <property type="entry name" value="Zn peptidases"/>
    <property type="match status" value="1"/>
</dbReference>
<sequence length="517" mass="54824">MSADPSSPQFFGLSVVGAPIIAALVLVVAAIPVPACAADVDSLAGAIGVLTDYRRVPGLDDGSAADYIAGRLEECGYDMQQEVFAVETDMGPTATRNVVGIKEGFGQGAVVVCAHYDVPDPNCPGADDNAAGVAVMLEVARALQTEPLNRSVYFIAFSGEEIGLWGSADWLERHADLAGEIVAAVNLDCVARGDELYVETLPQYRWILDTVPESPTINPQIGSGLGGDHWRFWERHVPAVLISDNSGYTLRHTPDDTPEALNLSLATSCTEAVTGMVRTLASAGDATPPMVEGSVEEDGTIRYTISEPSITQLIIDGTDFGVLASGQVTLPAGPHTVRVVAYDADGNRGALDLKADVPDTDRDAPGSGHQPGGISIPWKRTEEDLKKYGMQHYGTPFVALSYDRPGAEETGTRIDGYVDGIRIAGLEEGHVVVHAPGSHRYEVVAAAAGTVVGYDETTYIVERMHDGPQAYYIKDSFVQEVAIREDALPLAPVACAVAASLLVVGYLFSRSVGSRRR</sequence>
<evidence type="ECO:0000313" key="5">
    <source>
        <dbReference type="Proteomes" id="UP001168423"/>
    </source>
</evidence>
<keyword evidence="5" id="KW-1185">Reference proteome</keyword>
<gene>
    <name evidence="4" type="ORF">FGW20_00115</name>
</gene>
<keyword evidence="2" id="KW-0812">Transmembrane</keyword>
<feature type="compositionally biased region" description="Basic and acidic residues" evidence="1">
    <location>
        <begin position="355"/>
        <end position="364"/>
    </location>
</feature>
<evidence type="ECO:0000313" key="4">
    <source>
        <dbReference type="EMBL" id="MDN7011466.1"/>
    </source>
</evidence>
<dbReference type="PANTHER" id="PTHR12147">
    <property type="entry name" value="METALLOPEPTIDASE M28 FAMILY MEMBER"/>
    <property type="match status" value="1"/>
</dbReference>
<dbReference type="Proteomes" id="UP001168423">
    <property type="component" value="Unassembled WGS sequence"/>
</dbReference>
<protein>
    <submittedName>
        <fullName evidence="4">M20/M25/M40 family metallo-hydrolase</fullName>
    </submittedName>
</protein>
<name>A0ABT8M0R4_9EURY</name>
<dbReference type="RefSeq" id="WP_301676080.1">
    <property type="nucleotide sequence ID" value="NZ_VCYI01000001.1"/>
</dbReference>
<dbReference type="PANTHER" id="PTHR12147:SF26">
    <property type="entry name" value="PEPTIDASE M28 DOMAIN-CONTAINING PROTEIN"/>
    <property type="match status" value="1"/>
</dbReference>
<evidence type="ECO:0000256" key="2">
    <source>
        <dbReference type="SAM" id="Phobius"/>
    </source>
</evidence>
<proteinExistence type="predicted"/>
<dbReference type="Pfam" id="PF04389">
    <property type="entry name" value="Peptidase_M28"/>
    <property type="match status" value="1"/>
</dbReference>
<evidence type="ECO:0000256" key="1">
    <source>
        <dbReference type="SAM" id="MobiDB-lite"/>
    </source>
</evidence>
<feature type="region of interest" description="Disordered" evidence="1">
    <location>
        <begin position="355"/>
        <end position="376"/>
    </location>
</feature>
<dbReference type="InterPro" id="IPR007484">
    <property type="entry name" value="Peptidase_M28"/>
</dbReference>
<reference evidence="4" key="1">
    <citation type="submission" date="2019-05" db="EMBL/GenBank/DDBJ databases">
        <title>Isolation and characterization of methanogens from the cold seep sediment at Four-Way Closure Ridge.</title>
        <authorList>
            <person name="You Y.-T."/>
            <person name="Chen S.-C."/>
            <person name="Zhang W.-L."/>
            <person name="Lai M.-C."/>
        </authorList>
    </citation>
    <scope>NUCLEOTIDE SEQUENCE</scope>
    <source>
        <strain evidence="4">FWC-SCC3</strain>
    </source>
</reference>
<dbReference type="EMBL" id="VCYI01000001">
    <property type="protein sequence ID" value="MDN7011466.1"/>
    <property type="molecule type" value="Genomic_DNA"/>
</dbReference>
<evidence type="ECO:0000259" key="3">
    <source>
        <dbReference type="Pfam" id="PF04389"/>
    </source>
</evidence>
<comment type="caution">
    <text evidence="4">The sequence shown here is derived from an EMBL/GenBank/DDBJ whole genome shotgun (WGS) entry which is preliminary data.</text>
</comment>
<keyword evidence="2" id="KW-1133">Transmembrane helix</keyword>
<keyword evidence="2" id="KW-0472">Membrane</keyword>
<organism evidence="4 5">
    <name type="scientific">Methanoculleus methanifontis</name>
    <dbReference type="NCBI Taxonomy" id="2584086"/>
    <lineage>
        <taxon>Archaea</taxon>
        <taxon>Methanobacteriati</taxon>
        <taxon>Methanobacteriota</taxon>
        <taxon>Stenosarchaea group</taxon>
        <taxon>Methanomicrobia</taxon>
        <taxon>Methanomicrobiales</taxon>
        <taxon>Methanomicrobiaceae</taxon>
        <taxon>Methanoculleus</taxon>
    </lineage>
</organism>